<dbReference type="RefSeq" id="WP_154664739.1">
    <property type="nucleotide sequence ID" value="NZ_DF968181.1"/>
</dbReference>
<keyword evidence="3" id="KW-1185">Reference proteome</keyword>
<keyword evidence="1" id="KW-0472">Membrane</keyword>
<name>A0A0S7BUL4_9CHLR</name>
<dbReference type="STRING" id="1678840.ATC1_13145"/>
<evidence type="ECO:0000256" key="1">
    <source>
        <dbReference type="SAM" id="Phobius"/>
    </source>
</evidence>
<keyword evidence="1" id="KW-0812">Transmembrane</keyword>
<accession>A0A0S7BUL4</accession>
<organism evidence="2">
    <name type="scientific">Flexilinea flocculi</name>
    <dbReference type="NCBI Taxonomy" id="1678840"/>
    <lineage>
        <taxon>Bacteria</taxon>
        <taxon>Bacillati</taxon>
        <taxon>Chloroflexota</taxon>
        <taxon>Anaerolineae</taxon>
        <taxon>Anaerolineales</taxon>
        <taxon>Anaerolineaceae</taxon>
        <taxon>Flexilinea</taxon>
    </lineage>
</organism>
<reference evidence="2" key="1">
    <citation type="journal article" date="2015" name="Genome Announc.">
        <title>Draft Genome Sequence of Anaerolineae Strain TC1, a Novel Isolate from a Methanogenic Wastewater Treatment System.</title>
        <authorList>
            <person name="Matsuura N."/>
            <person name="Tourlousse D.M."/>
            <person name="Sun L."/>
            <person name="Toyonaga M."/>
            <person name="Kuroda K."/>
            <person name="Ohashi A."/>
            <person name="Cruz R."/>
            <person name="Yamaguchi T."/>
            <person name="Sekiguchi Y."/>
        </authorList>
    </citation>
    <scope>NUCLEOTIDE SEQUENCE [LARGE SCALE GENOMIC DNA]</scope>
    <source>
        <strain evidence="2">TC1</strain>
    </source>
</reference>
<feature type="transmembrane region" description="Helical" evidence="1">
    <location>
        <begin position="12"/>
        <end position="33"/>
    </location>
</feature>
<dbReference type="EMBL" id="DF968181">
    <property type="protein sequence ID" value="GAP40179.1"/>
    <property type="molecule type" value="Genomic_DNA"/>
</dbReference>
<sequence>MNIVFTTSPNTSLAIPIQLLFWGFVAVYVIHIFEESVLGENFVDKVRKNFFPVYDWT</sequence>
<evidence type="ECO:0000313" key="2">
    <source>
        <dbReference type="EMBL" id="GAP40179.1"/>
    </source>
</evidence>
<dbReference type="Proteomes" id="UP000053370">
    <property type="component" value="Unassembled WGS sequence"/>
</dbReference>
<protein>
    <recommendedName>
        <fullName evidence="4">HXXEE domain-containing protein</fullName>
    </recommendedName>
</protein>
<evidence type="ECO:0008006" key="4">
    <source>
        <dbReference type="Google" id="ProtNLM"/>
    </source>
</evidence>
<evidence type="ECO:0000313" key="3">
    <source>
        <dbReference type="Proteomes" id="UP000053370"/>
    </source>
</evidence>
<proteinExistence type="predicted"/>
<dbReference type="AlphaFoldDB" id="A0A0S7BUL4"/>
<keyword evidence="1" id="KW-1133">Transmembrane helix</keyword>
<gene>
    <name evidence="2" type="ORF">ATC1_13145</name>
</gene>